<feature type="region of interest" description="Disordered" evidence="1">
    <location>
        <begin position="297"/>
        <end position="316"/>
    </location>
</feature>
<feature type="transmembrane region" description="Helical" evidence="2">
    <location>
        <begin position="204"/>
        <end position="223"/>
    </location>
</feature>
<dbReference type="AlphaFoldDB" id="A0A9P1BNA4"/>
<keyword evidence="2" id="KW-0472">Membrane</keyword>
<keyword evidence="5" id="KW-1185">Reference proteome</keyword>
<evidence type="ECO:0000256" key="2">
    <source>
        <dbReference type="SAM" id="Phobius"/>
    </source>
</evidence>
<protein>
    <submittedName>
        <fullName evidence="3">Uncharacterized protein</fullName>
    </submittedName>
</protein>
<keyword evidence="2" id="KW-1133">Transmembrane helix</keyword>
<accession>A0A9P1BNA4</accession>
<evidence type="ECO:0000313" key="5">
    <source>
        <dbReference type="Proteomes" id="UP001152797"/>
    </source>
</evidence>
<reference evidence="3" key="1">
    <citation type="submission" date="2022-10" db="EMBL/GenBank/DDBJ databases">
        <authorList>
            <person name="Chen Y."/>
            <person name="Dougan E. K."/>
            <person name="Chan C."/>
            <person name="Rhodes N."/>
            <person name="Thang M."/>
        </authorList>
    </citation>
    <scope>NUCLEOTIDE SEQUENCE</scope>
</reference>
<reference evidence="4 5" key="2">
    <citation type="submission" date="2024-05" db="EMBL/GenBank/DDBJ databases">
        <authorList>
            <person name="Chen Y."/>
            <person name="Shah S."/>
            <person name="Dougan E. K."/>
            <person name="Thang M."/>
            <person name="Chan C."/>
        </authorList>
    </citation>
    <scope>NUCLEOTIDE SEQUENCE [LARGE SCALE GENOMIC DNA]</scope>
</reference>
<sequence length="316" mass="34859">ECGLLGTVENATIPDDRLMVCRHCNVEGCLHCVPAAPGQKGEKLEHCRQCMPGYSLTEEGECEMQGLGFFVGTAVVAVVAVILVIVWYVRVASKPCVNPEGVAYGFECRDRMRLTEGSTGNVYPLSTNLLQCNVAGPGTTALFRYQFALLVWASTLLLVWFGFVLFVSSDLLILGNRAAESPQMLCAIIEWGHHRQMDLIWTKVSWLCFAYVFSFAGAIFYAVQQTKLFVRANLQEATMASFAAKLEGLPPLPGAQQVEEKVKTAVTAATGHEPVAVSVAWDYGDCKKTIETILEQEMEEPEAEERVARHNWSKLK</sequence>
<feature type="transmembrane region" description="Helical" evidence="2">
    <location>
        <begin position="147"/>
        <end position="167"/>
    </location>
</feature>
<evidence type="ECO:0000256" key="1">
    <source>
        <dbReference type="SAM" id="MobiDB-lite"/>
    </source>
</evidence>
<feature type="transmembrane region" description="Helical" evidence="2">
    <location>
        <begin position="67"/>
        <end position="89"/>
    </location>
</feature>
<evidence type="ECO:0000313" key="4">
    <source>
        <dbReference type="EMBL" id="CAL4763765.1"/>
    </source>
</evidence>
<dbReference type="EMBL" id="CAMXCT030000272">
    <property type="protein sequence ID" value="CAL4763765.1"/>
    <property type="molecule type" value="Genomic_DNA"/>
</dbReference>
<dbReference type="Proteomes" id="UP001152797">
    <property type="component" value="Unassembled WGS sequence"/>
</dbReference>
<name>A0A9P1BNA4_9DINO</name>
<proteinExistence type="predicted"/>
<dbReference type="EMBL" id="CAMXCT020000272">
    <property type="protein sequence ID" value="CAL1129828.1"/>
    <property type="molecule type" value="Genomic_DNA"/>
</dbReference>
<gene>
    <name evidence="3" type="ORF">C1SCF055_LOCUS4671</name>
</gene>
<organism evidence="3">
    <name type="scientific">Cladocopium goreaui</name>
    <dbReference type="NCBI Taxonomy" id="2562237"/>
    <lineage>
        <taxon>Eukaryota</taxon>
        <taxon>Sar</taxon>
        <taxon>Alveolata</taxon>
        <taxon>Dinophyceae</taxon>
        <taxon>Suessiales</taxon>
        <taxon>Symbiodiniaceae</taxon>
        <taxon>Cladocopium</taxon>
    </lineage>
</organism>
<comment type="caution">
    <text evidence="3">The sequence shown here is derived from an EMBL/GenBank/DDBJ whole genome shotgun (WGS) entry which is preliminary data.</text>
</comment>
<feature type="non-terminal residue" evidence="3">
    <location>
        <position position="316"/>
    </location>
</feature>
<keyword evidence="2" id="KW-0812">Transmembrane</keyword>
<evidence type="ECO:0000313" key="3">
    <source>
        <dbReference type="EMBL" id="CAI3976453.1"/>
    </source>
</evidence>
<dbReference type="EMBL" id="CAMXCT010000272">
    <property type="protein sequence ID" value="CAI3976453.1"/>
    <property type="molecule type" value="Genomic_DNA"/>
</dbReference>
<dbReference type="OrthoDB" id="441499at2759"/>